<proteinExistence type="predicted"/>
<dbReference type="Pfam" id="PF01060">
    <property type="entry name" value="TTR-52"/>
    <property type="match status" value="1"/>
</dbReference>
<dbReference type="Proteomes" id="UP001328107">
    <property type="component" value="Unassembled WGS sequence"/>
</dbReference>
<reference evidence="2" key="1">
    <citation type="submission" date="2022-10" db="EMBL/GenBank/DDBJ databases">
        <title>Genome assembly of Pristionchus species.</title>
        <authorList>
            <person name="Yoshida K."/>
            <person name="Sommer R.J."/>
        </authorList>
    </citation>
    <scope>NUCLEOTIDE SEQUENCE [LARGE SCALE GENOMIC DNA]</scope>
    <source>
        <strain evidence="2">RS5460</strain>
    </source>
</reference>
<protein>
    <submittedName>
        <fullName evidence="1">Uncharacterized protein</fullName>
    </submittedName>
</protein>
<evidence type="ECO:0000313" key="2">
    <source>
        <dbReference type="Proteomes" id="UP001328107"/>
    </source>
</evidence>
<organism evidence="1 2">
    <name type="scientific">Pristionchus mayeri</name>
    <dbReference type="NCBI Taxonomy" id="1317129"/>
    <lineage>
        <taxon>Eukaryota</taxon>
        <taxon>Metazoa</taxon>
        <taxon>Ecdysozoa</taxon>
        <taxon>Nematoda</taxon>
        <taxon>Chromadorea</taxon>
        <taxon>Rhabditida</taxon>
        <taxon>Rhabditina</taxon>
        <taxon>Diplogasteromorpha</taxon>
        <taxon>Diplogasteroidea</taxon>
        <taxon>Neodiplogasteridae</taxon>
        <taxon>Pristionchus</taxon>
    </lineage>
</organism>
<dbReference type="AlphaFoldDB" id="A0AAN5CTP6"/>
<feature type="non-terminal residue" evidence="1">
    <location>
        <position position="70"/>
    </location>
</feature>
<dbReference type="InterPro" id="IPR001534">
    <property type="entry name" value="Transthyretin-like"/>
</dbReference>
<keyword evidence="2" id="KW-1185">Reference proteome</keyword>
<gene>
    <name evidence="1" type="ORF">PMAYCL1PPCAC_20666</name>
</gene>
<evidence type="ECO:0000313" key="1">
    <source>
        <dbReference type="EMBL" id="GMR50471.1"/>
    </source>
</evidence>
<comment type="caution">
    <text evidence="1">The sequence shown here is derived from an EMBL/GenBank/DDBJ whole genome shotgun (WGS) entry which is preliminary data.</text>
</comment>
<sequence>NLHLGLLTSMLADCAGEFHLKGDVDKNASTRPFVRIIHKCKLHINKDTMMKSVKFEVEFPYLEEKVYNMA</sequence>
<feature type="non-terminal residue" evidence="1">
    <location>
        <position position="1"/>
    </location>
</feature>
<name>A0AAN5CTP6_9BILA</name>
<accession>A0AAN5CTP6</accession>
<dbReference type="EMBL" id="BTRK01000004">
    <property type="protein sequence ID" value="GMR50471.1"/>
    <property type="molecule type" value="Genomic_DNA"/>
</dbReference>
<dbReference type="GO" id="GO:0009986">
    <property type="term" value="C:cell surface"/>
    <property type="evidence" value="ECO:0007669"/>
    <property type="project" value="InterPro"/>
</dbReference>